<gene>
    <name evidence="3" type="ORF">IV500_16385</name>
</gene>
<name>A0A931GBP5_9MICC</name>
<feature type="region of interest" description="Disordered" evidence="1">
    <location>
        <begin position="53"/>
        <end position="82"/>
    </location>
</feature>
<evidence type="ECO:0000256" key="2">
    <source>
        <dbReference type="SAM" id="Phobius"/>
    </source>
</evidence>
<keyword evidence="2" id="KW-0472">Membrane</keyword>
<keyword evidence="2" id="KW-0812">Transmembrane</keyword>
<proteinExistence type="predicted"/>
<comment type="caution">
    <text evidence="3">The sequence shown here is derived from an EMBL/GenBank/DDBJ whole genome shotgun (WGS) entry which is preliminary data.</text>
</comment>
<organism evidence="3 4">
    <name type="scientific">Arthrobacter terrae</name>
    <dbReference type="NCBI Taxonomy" id="2935737"/>
    <lineage>
        <taxon>Bacteria</taxon>
        <taxon>Bacillati</taxon>
        <taxon>Actinomycetota</taxon>
        <taxon>Actinomycetes</taxon>
        <taxon>Micrococcales</taxon>
        <taxon>Micrococcaceae</taxon>
        <taxon>Arthrobacter</taxon>
    </lineage>
</organism>
<evidence type="ECO:0000313" key="4">
    <source>
        <dbReference type="Proteomes" id="UP000655366"/>
    </source>
</evidence>
<reference evidence="3 4" key="1">
    <citation type="submission" date="2020-11" db="EMBL/GenBank/DDBJ databases">
        <title>Arthrobacter antarcticus sp. nov., isolated from Antarctic Soil.</title>
        <authorList>
            <person name="Li J."/>
        </authorList>
    </citation>
    <scope>NUCLEOTIDE SEQUENCE [LARGE SCALE GENOMIC DNA]</scope>
    <source>
        <strain evidence="3 4">Z1-20</strain>
    </source>
</reference>
<evidence type="ECO:0000313" key="3">
    <source>
        <dbReference type="EMBL" id="MBG0740952.1"/>
    </source>
</evidence>
<sequence length="82" mass="9285">MMLTQLAGVLAAATEHEEKAPLFMPWWMFGVSIFVILLVLMFVTASFSNMGNRHSAVEESPDPHRQHTNKHDHGEGEKIPHF</sequence>
<keyword evidence="2" id="KW-1133">Transmembrane helix</keyword>
<dbReference type="Proteomes" id="UP000655366">
    <property type="component" value="Unassembled WGS sequence"/>
</dbReference>
<accession>A0A931GBP5</accession>
<feature type="transmembrane region" description="Helical" evidence="2">
    <location>
        <begin position="24"/>
        <end position="45"/>
    </location>
</feature>
<evidence type="ECO:0000256" key="1">
    <source>
        <dbReference type="SAM" id="MobiDB-lite"/>
    </source>
</evidence>
<feature type="compositionally biased region" description="Basic and acidic residues" evidence="1">
    <location>
        <begin position="55"/>
        <end position="82"/>
    </location>
</feature>
<dbReference type="AlphaFoldDB" id="A0A931GBP5"/>
<dbReference type="EMBL" id="JADNYM010000023">
    <property type="protein sequence ID" value="MBG0740952.1"/>
    <property type="molecule type" value="Genomic_DNA"/>
</dbReference>
<protein>
    <submittedName>
        <fullName evidence="3">Uncharacterized protein</fullName>
    </submittedName>
</protein>
<keyword evidence="4" id="KW-1185">Reference proteome</keyword>